<proteinExistence type="predicted"/>
<dbReference type="Proteomes" id="UP000233060">
    <property type="component" value="Unassembled WGS sequence"/>
</dbReference>
<name>A0A2K5MEZ7_CERAT</name>
<evidence type="ECO:0000313" key="3">
    <source>
        <dbReference type="Proteomes" id="UP000233060"/>
    </source>
</evidence>
<reference evidence="2" key="1">
    <citation type="submission" date="2025-08" db="UniProtKB">
        <authorList>
            <consortium name="Ensembl"/>
        </authorList>
    </citation>
    <scope>IDENTIFICATION</scope>
</reference>
<reference evidence="2" key="2">
    <citation type="submission" date="2025-09" db="UniProtKB">
        <authorList>
            <consortium name="Ensembl"/>
        </authorList>
    </citation>
    <scope>IDENTIFICATION</scope>
</reference>
<sequence length="155" mass="16853">MLIAPLHSHRCPPLLSPSFPIGPHQCFREQFHRLSGAENQVALSTQPTPHAAPQAGSAVPECSLGNMVKPIFPENTRISWAWWHVPVVLATQEAGVRGSLEPRGDRMSTLSPKKKKTTHTIHESADLTLGCCNDVRLPQKHVGQVLYFPGPGCAG</sequence>
<keyword evidence="3" id="KW-1185">Reference proteome</keyword>
<dbReference type="AlphaFoldDB" id="A0A2K5MEZ7"/>
<dbReference type="GeneTree" id="ENSGT00980000199863"/>
<dbReference type="Ensembl" id="ENSCATT00000047996.1">
    <property type="protein sequence ID" value="ENSCATP00000023776.1"/>
    <property type="gene ID" value="ENSCATG00000035448.1"/>
</dbReference>
<evidence type="ECO:0000313" key="2">
    <source>
        <dbReference type="Ensembl" id="ENSCATP00000023776.1"/>
    </source>
</evidence>
<dbReference type="OMA" id="TRISWAW"/>
<organism evidence="2 3">
    <name type="scientific">Cercocebus atys</name>
    <name type="common">Sooty mangabey</name>
    <name type="synonym">Cercocebus torquatus atys</name>
    <dbReference type="NCBI Taxonomy" id="9531"/>
    <lineage>
        <taxon>Eukaryota</taxon>
        <taxon>Metazoa</taxon>
        <taxon>Chordata</taxon>
        <taxon>Craniata</taxon>
        <taxon>Vertebrata</taxon>
        <taxon>Euteleostomi</taxon>
        <taxon>Mammalia</taxon>
        <taxon>Eutheria</taxon>
        <taxon>Euarchontoglires</taxon>
        <taxon>Primates</taxon>
        <taxon>Haplorrhini</taxon>
        <taxon>Catarrhini</taxon>
        <taxon>Cercopithecidae</taxon>
        <taxon>Cercopithecinae</taxon>
        <taxon>Cercocebus</taxon>
    </lineage>
</organism>
<feature type="region of interest" description="Disordered" evidence="1">
    <location>
        <begin position="99"/>
        <end position="118"/>
    </location>
</feature>
<accession>A0A2K5MEZ7</accession>
<evidence type="ECO:0000256" key="1">
    <source>
        <dbReference type="SAM" id="MobiDB-lite"/>
    </source>
</evidence>
<protein>
    <submittedName>
        <fullName evidence="2">Uncharacterized protein</fullName>
    </submittedName>
</protein>
<dbReference type="Bgee" id="ENSCATG00000035448">
    <property type="expression patterns" value="Expressed in bone marrow and 12 other cell types or tissues"/>
</dbReference>